<evidence type="ECO:0000313" key="3">
    <source>
        <dbReference type="EMBL" id="QSQ12446.1"/>
    </source>
</evidence>
<name>A0ABX7N166_9BACT</name>
<gene>
    <name evidence="3" type="ORF">JY572_29375</name>
</gene>
<feature type="region of interest" description="Disordered" evidence="1">
    <location>
        <begin position="25"/>
        <end position="53"/>
    </location>
</feature>
<protein>
    <recommendedName>
        <fullName evidence="5">Lipoprotein</fullName>
    </recommendedName>
</protein>
<reference evidence="3 4" key="1">
    <citation type="submission" date="2021-02" db="EMBL/GenBank/DDBJ databases">
        <title>De Novo genome assembly of isolated myxobacteria.</title>
        <authorList>
            <person name="Stevens D.C."/>
        </authorList>
    </citation>
    <scope>NUCLEOTIDE SEQUENCE [LARGE SCALE GENOMIC DNA]</scope>
    <source>
        <strain evidence="3 4">SCHIC003</strain>
    </source>
</reference>
<evidence type="ECO:0000256" key="2">
    <source>
        <dbReference type="SAM" id="SignalP"/>
    </source>
</evidence>
<organism evidence="3 4">
    <name type="scientific">Myxococcus landrumensis</name>
    <dbReference type="NCBI Taxonomy" id="2813577"/>
    <lineage>
        <taxon>Bacteria</taxon>
        <taxon>Pseudomonadati</taxon>
        <taxon>Myxococcota</taxon>
        <taxon>Myxococcia</taxon>
        <taxon>Myxococcales</taxon>
        <taxon>Cystobacterineae</taxon>
        <taxon>Myxococcaceae</taxon>
        <taxon>Myxococcus</taxon>
    </lineage>
</organism>
<dbReference type="EMBL" id="CP071091">
    <property type="protein sequence ID" value="QSQ12446.1"/>
    <property type="molecule type" value="Genomic_DNA"/>
</dbReference>
<keyword evidence="2" id="KW-0732">Signal</keyword>
<evidence type="ECO:0008006" key="5">
    <source>
        <dbReference type="Google" id="ProtNLM"/>
    </source>
</evidence>
<evidence type="ECO:0000313" key="4">
    <source>
        <dbReference type="Proteomes" id="UP000663090"/>
    </source>
</evidence>
<feature type="chain" id="PRO_5047231265" description="Lipoprotein" evidence="2">
    <location>
        <begin position="27"/>
        <end position="208"/>
    </location>
</feature>
<dbReference type="Proteomes" id="UP000663090">
    <property type="component" value="Chromosome"/>
</dbReference>
<dbReference type="RefSeq" id="WP_206714173.1">
    <property type="nucleotide sequence ID" value="NZ_CP071091.1"/>
</dbReference>
<keyword evidence="4" id="KW-1185">Reference proteome</keyword>
<proteinExistence type="predicted"/>
<feature type="signal peptide" evidence="2">
    <location>
        <begin position="1"/>
        <end position="26"/>
    </location>
</feature>
<sequence length="208" mass="21463">MRRSLLAAVVVLLSALALTSTFDVSAGSGEEEGRGPPRAPVAASAEPRAEADEGPVVVTCPLGLSQASYMPGLSEHSKDVTVAGATTLSNCVTIPASAVKSATLPLESSLHAGFSCADLLTPRTVRQVVRWNTGETSTLVFSESRELAQGALTVFTLTGTVESGAFARATAIWTVTYLNSDIEKGCASPGGLIWLSGPSTLELIRTVT</sequence>
<evidence type="ECO:0000256" key="1">
    <source>
        <dbReference type="SAM" id="MobiDB-lite"/>
    </source>
</evidence>
<accession>A0ABX7N166</accession>